<evidence type="ECO:0000313" key="2">
    <source>
        <dbReference type="Proteomes" id="UP000824002"/>
    </source>
</evidence>
<name>A0A9D1FM03_9FIRM</name>
<evidence type="ECO:0000313" key="1">
    <source>
        <dbReference type="EMBL" id="HIS76321.1"/>
    </source>
</evidence>
<dbReference type="AlphaFoldDB" id="A0A9D1FM03"/>
<protein>
    <submittedName>
        <fullName evidence="1">Uncharacterized protein</fullName>
    </submittedName>
</protein>
<reference evidence="1" key="2">
    <citation type="journal article" date="2021" name="PeerJ">
        <title>Extensive microbial diversity within the chicken gut microbiome revealed by metagenomics and culture.</title>
        <authorList>
            <person name="Gilroy R."/>
            <person name="Ravi A."/>
            <person name="Getino M."/>
            <person name="Pursley I."/>
            <person name="Horton D.L."/>
            <person name="Alikhan N.F."/>
            <person name="Baker D."/>
            <person name="Gharbi K."/>
            <person name="Hall N."/>
            <person name="Watson M."/>
            <person name="Adriaenssens E.M."/>
            <person name="Foster-Nyarko E."/>
            <person name="Jarju S."/>
            <person name="Secka A."/>
            <person name="Antonio M."/>
            <person name="Oren A."/>
            <person name="Chaudhuri R.R."/>
            <person name="La Ragione R."/>
            <person name="Hildebrand F."/>
            <person name="Pallen M.J."/>
        </authorList>
    </citation>
    <scope>NUCLEOTIDE SEQUENCE</scope>
    <source>
        <strain evidence="1">CHK199-13235</strain>
    </source>
</reference>
<dbReference type="EMBL" id="DVJP01000039">
    <property type="protein sequence ID" value="HIS76321.1"/>
    <property type="molecule type" value="Genomic_DNA"/>
</dbReference>
<comment type="caution">
    <text evidence="1">The sequence shown here is derived from an EMBL/GenBank/DDBJ whole genome shotgun (WGS) entry which is preliminary data.</text>
</comment>
<accession>A0A9D1FM03</accession>
<sequence length="53" mass="5963">MEEIQYELELPEELYEQLCDLAEHNGITVEEQISRCCQAVIDKFVGAGSPGPH</sequence>
<proteinExistence type="predicted"/>
<reference evidence="1" key="1">
    <citation type="submission" date="2020-10" db="EMBL/GenBank/DDBJ databases">
        <authorList>
            <person name="Gilroy R."/>
        </authorList>
    </citation>
    <scope>NUCLEOTIDE SEQUENCE</scope>
    <source>
        <strain evidence="1">CHK199-13235</strain>
    </source>
</reference>
<organism evidence="1 2">
    <name type="scientific">Candidatus Merdivicinus excrementipullorum</name>
    <dbReference type="NCBI Taxonomy" id="2840867"/>
    <lineage>
        <taxon>Bacteria</taxon>
        <taxon>Bacillati</taxon>
        <taxon>Bacillota</taxon>
        <taxon>Clostridia</taxon>
        <taxon>Eubacteriales</taxon>
        <taxon>Oscillospiraceae</taxon>
        <taxon>Oscillospiraceae incertae sedis</taxon>
        <taxon>Candidatus Merdivicinus</taxon>
    </lineage>
</organism>
<dbReference type="Proteomes" id="UP000824002">
    <property type="component" value="Unassembled WGS sequence"/>
</dbReference>
<gene>
    <name evidence="1" type="ORF">IAB51_05850</name>
</gene>